<comment type="similarity">
    <text evidence="1">Belongs to the membrane fusion protein (MFP) (TC 8.A.1) family.</text>
</comment>
<dbReference type="PANTHER" id="PTHR30469:SF15">
    <property type="entry name" value="HLYD FAMILY OF SECRETION PROTEINS"/>
    <property type="match status" value="1"/>
</dbReference>
<evidence type="ECO:0000313" key="5">
    <source>
        <dbReference type="Proteomes" id="UP001165267"/>
    </source>
</evidence>
<dbReference type="PROSITE" id="PS51257">
    <property type="entry name" value="PROKAR_LIPOPROTEIN"/>
    <property type="match status" value="1"/>
</dbReference>
<dbReference type="PANTHER" id="PTHR30469">
    <property type="entry name" value="MULTIDRUG RESISTANCE PROTEIN MDTA"/>
    <property type="match status" value="1"/>
</dbReference>
<dbReference type="RefSeq" id="WP_257513097.1">
    <property type="nucleotide sequence ID" value="NZ_JANKHG010000027.1"/>
</dbReference>
<comment type="caution">
    <text evidence="4">The sequence shown here is derived from an EMBL/GenBank/DDBJ whole genome shotgun (WGS) entry which is preliminary data.</text>
</comment>
<gene>
    <name evidence="4" type="ORF">NSP04_14640</name>
</gene>
<dbReference type="SUPFAM" id="SSF111369">
    <property type="entry name" value="HlyD-like secretion proteins"/>
    <property type="match status" value="1"/>
</dbReference>
<dbReference type="Gene3D" id="2.40.420.20">
    <property type="match status" value="1"/>
</dbReference>
<evidence type="ECO:0000313" key="4">
    <source>
        <dbReference type="EMBL" id="MCR2747886.1"/>
    </source>
</evidence>
<dbReference type="InterPro" id="IPR006143">
    <property type="entry name" value="RND_pump_MFP"/>
</dbReference>
<reference evidence="4" key="1">
    <citation type="submission" date="2022-07" db="EMBL/GenBank/DDBJ databases">
        <authorList>
            <person name="Xamxidin M."/>
        </authorList>
    </citation>
    <scope>NUCLEOTIDE SEQUENCE</scope>
    <source>
        <strain evidence="4">YS8-69</strain>
    </source>
</reference>
<keyword evidence="2" id="KW-0732">Signal</keyword>
<feature type="signal peptide" evidence="2">
    <location>
        <begin position="1"/>
        <end position="28"/>
    </location>
</feature>
<dbReference type="Gene3D" id="2.40.30.170">
    <property type="match status" value="1"/>
</dbReference>
<sequence length="370" mass="39624">MKFFQLLTLNRCATLAAAFLLGACSPGAEKTATGDSTESAAPGKASLSVELAAVEQKSIPLKISVNGSLAAWQEAIIGSQLNGVRIDALRVEVGDTVKKGQTLAVFDQETIKADLAQARAGVAEAQALYEQAKLNADMIRNITDQGAVSAQERNQIVAAEKSAQARLLSAKALQTQQEIRLRNSTVTALDDGVISSRTATLGAVPNPGQELFRLVRQQRLEWQAEVTDSELSRIKVGMPVAVFNEAQTLKGTVRTISPVINADSRNGMVYVDVPGAYAKGLKPGMYLRGEFDLGEQTATVIPQTSIIERDGFTYAFTLDETNSQVQRIKLQVNKAQGEFIEVLDGLKPGDKVVRSGVAFLAHGDVVKVVK</sequence>
<evidence type="ECO:0000259" key="3">
    <source>
        <dbReference type="Pfam" id="PF25954"/>
    </source>
</evidence>
<evidence type="ECO:0000256" key="2">
    <source>
        <dbReference type="SAM" id="SignalP"/>
    </source>
</evidence>
<evidence type="ECO:0000256" key="1">
    <source>
        <dbReference type="ARBA" id="ARBA00009477"/>
    </source>
</evidence>
<feature type="chain" id="PRO_5045524231" evidence="2">
    <location>
        <begin position="29"/>
        <end position="370"/>
    </location>
</feature>
<dbReference type="NCBIfam" id="TIGR01730">
    <property type="entry name" value="RND_mfp"/>
    <property type="match status" value="1"/>
</dbReference>
<dbReference type="EMBL" id="JANKHG010000027">
    <property type="protein sequence ID" value="MCR2747886.1"/>
    <property type="molecule type" value="Genomic_DNA"/>
</dbReference>
<proteinExistence type="inferred from homology"/>
<dbReference type="Gene3D" id="2.40.50.100">
    <property type="match status" value="1"/>
</dbReference>
<name>A0ABT1XLZ0_9BURK</name>
<protein>
    <submittedName>
        <fullName evidence="4">Efflux RND transporter periplasmic adaptor subunit</fullName>
    </submittedName>
</protein>
<dbReference type="Pfam" id="PF25954">
    <property type="entry name" value="Beta-barrel_RND_2"/>
    <property type="match status" value="1"/>
</dbReference>
<dbReference type="InterPro" id="IPR058792">
    <property type="entry name" value="Beta-barrel_RND_2"/>
</dbReference>
<organism evidence="4 5">
    <name type="scientific">Limnobacter parvus</name>
    <dbReference type="NCBI Taxonomy" id="2939690"/>
    <lineage>
        <taxon>Bacteria</taxon>
        <taxon>Pseudomonadati</taxon>
        <taxon>Pseudomonadota</taxon>
        <taxon>Betaproteobacteria</taxon>
        <taxon>Burkholderiales</taxon>
        <taxon>Burkholderiaceae</taxon>
        <taxon>Limnobacter</taxon>
    </lineage>
</organism>
<feature type="domain" description="CusB-like beta-barrel" evidence="3">
    <location>
        <begin position="223"/>
        <end position="290"/>
    </location>
</feature>
<dbReference type="Proteomes" id="UP001165267">
    <property type="component" value="Unassembled WGS sequence"/>
</dbReference>
<dbReference type="Gene3D" id="1.10.287.470">
    <property type="entry name" value="Helix hairpin bin"/>
    <property type="match status" value="1"/>
</dbReference>
<keyword evidence="5" id="KW-1185">Reference proteome</keyword>
<accession>A0ABT1XLZ0</accession>